<dbReference type="PANTHER" id="PTHR23355:SF9">
    <property type="entry name" value="DIS3-LIKE EXONUCLEASE 2"/>
    <property type="match status" value="1"/>
</dbReference>
<gene>
    <name evidence="9" type="ORF">METZ01_LOCUS315922</name>
</gene>
<name>A0A382NRE8_9ZZZZ</name>
<feature type="domain" description="RNB" evidence="8">
    <location>
        <begin position="52"/>
        <end position="364"/>
    </location>
</feature>
<dbReference type="EMBL" id="UINC01101887">
    <property type="protein sequence ID" value="SVC63068.1"/>
    <property type="molecule type" value="Genomic_DNA"/>
</dbReference>
<dbReference type="SMART" id="SM00955">
    <property type="entry name" value="RNB"/>
    <property type="match status" value="1"/>
</dbReference>
<dbReference type="PANTHER" id="PTHR23355">
    <property type="entry name" value="RIBONUCLEASE"/>
    <property type="match status" value="1"/>
</dbReference>
<dbReference type="InterPro" id="IPR004476">
    <property type="entry name" value="RNase_II/RNase_R"/>
</dbReference>
<dbReference type="GO" id="GO:0003723">
    <property type="term" value="F:RNA binding"/>
    <property type="evidence" value="ECO:0007669"/>
    <property type="project" value="UniProtKB-KW"/>
</dbReference>
<dbReference type="NCBIfam" id="TIGR00358">
    <property type="entry name" value="3_prime_RNase"/>
    <property type="match status" value="1"/>
</dbReference>
<keyword evidence="5" id="KW-0378">Hydrolase</keyword>
<evidence type="ECO:0000256" key="2">
    <source>
        <dbReference type="ARBA" id="ARBA00012163"/>
    </source>
</evidence>
<dbReference type="EC" id="3.1.13.1" evidence="2"/>
<dbReference type="Pfam" id="PF00773">
    <property type="entry name" value="RNB"/>
    <property type="match status" value="1"/>
</dbReference>
<evidence type="ECO:0000256" key="7">
    <source>
        <dbReference type="ARBA" id="ARBA00022884"/>
    </source>
</evidence>
<evidence type="ECO:0000256" key="5">
    <source>
        <dbReference type="ARBA" id="ARBA00022801"/>
    </source>
</evidence>
<reference evidence="9" key="1">
    <citation type="submission" date="2018-05" db="EMBL/GenBank/DDBJ databases">
        <authorList>
            <person name="Lanie J.A."/>
            <person name="Ng W.-L."/>
            <person name="Kazmierczak K.M."/>
            <person name="Andrzejewski T.M."/>
            <person name="Davidsen T.M."/>
            <person name="Wayne K.J."/>
            <person name="Tettelin H."/>
            <person name="Glass J.I."/>
            <person name="Rusch D."/>
            <person name="Podicherti R."/>
            <person name="Tsui H.-C.T."/>
            <person name="Winkler M.E."/>
        </authorList>
    </citation>
    <scope>NUCLEOTIDE SEQUENCE</scope>
</reference>
<organism evidence="9">
    <name type="scientific">marine metagenome</name>
    <dbReference type="NCBI Taxonomy" id="408172"/>
    <lineage>
        <taxon>unclassified sequences</taxon>
        <taxon>metagenomes</taxon>
        <taxon>ecological metagenomes</taxon>
    </lineage>
</organism>
<keyword evidence="4" id="KW-0540">Nuclease</keyword>
<dbReference type="InterPro" id="IPR001900">
    <property type="entry name" value="RNase_II/R"/>
</dbReference>
<evidence type="ECO:0000256" key="3">
    <source>
        <dbReference type="ARBA" id="ARBA00022490"/>
    </source>
</evidence>
<dbReference type="SUPFAM" id="SSF50249">
    <property type="entry name" value="Nucleic acid-binding proteins"/>
    <property type="match status" value="1"/>
</dbReference>
<proteinExistence type="predicted"/>
<dbReference type="GO" id="GO:0008859">
    <property type="term" value="F:exoribonuclease II activity"/>
    <property type="evidence" value="ECO:0007669"/>
    <property type="project" value="UniProtKB-EC"/>
</dbReference>
<dbReference type="InterPro" id="IPR050180">
    <property type="entry name" value="RNR_Ribonuclease"/>
</dbReference>
<evidence type="ECO:0000313" key="9">
    <source>
        <dbReference type="EMBL" id="SVC63068.1"/>
    </source>
</evidence>
<accession>A0A382NRE8</accession>
<evidence type="ECO:0000256" key="4">
    <source>
        <dbReference type="ARBA" id="ARBA00022722"/>
    </source>
</evidence>
<keyword evidence="6" id="KW-0269">Exonuclease</keyword>
<keyword evidence="3" id="KW-0963">Cytoplasm</keyword>
<feature type="non-terminal residue" evidence="9">
    <location>
        <position position="1"/>
    </location>
</feature>
<comment type="catalytic activity">
    <reaction evidence="1">
        <text>Exonucleolytic cleavage in the 3'- to 5'-direction to yield nucleoside 5'-phosphates.</text>
        <dbReference type="EC" id="3.1.13.1"/>
    </reaction>
</comment>
<keyword evidence="7" id="KW-0694">RNA-binding</keyword>
<dbReference type="GO" id="GO:0006402">
    <property type="term" value="P:mRNA catabolic process"/>
    <property type="evidence" value="ECO:0007669"/>
    <property type="project" value="TreeGrafter"/>
</dbReference>
<dbReference type="GO" id="GO:0005829">
    <property type="term" value="C:cytosol"/>
    <property type="evidence" value="ECO:0007669"/>
    <property type="project" value="TreeGrafter"/>
</dbReference>
<protein>
    <recommendedName>
        <fullName evidence="2">exoribonuclease II</fullName>
        <ecNumber evidence="2">3.1.13.1</ecNumber>
    </recommendedName>
</protein>
<sequence length="364" mass="41801">KITEILGYSNDPKVELNSIFRKLGTRIEFPLDVLEQAKKTTAHINNKDLKNRRDLTGWTIFTIDGETAKDFDDAISLDVTDVGFRLGVHIADVSHYVKKNSSLDKEALERGTSIYFPSGVVPMLPFELSNDICSLKPNVKRLTLTALIDFNHKGEVIHSEFFTSVIKSRIRFTYDEVASVLKKGDIEKKYTEVIDILNNMHRLSKVLRKQRFKSGSVDFHVPEPEIHMNSKGTVEKITKAQHNEAHELIEEFMLSANQAVARHLFEQKLPSIHRIHESPDEKKINAFQEFVSGFGLRLSSTDKIRSTDLQNILKKVRGRPEERVVNTLLLRTMKKAQYSQKNPGHFCLGFKHYTHFTSPIRRYP</sequence>
<evidence type="ECO:0000256" key="1">
    <source>
        <dbReference type="ARBA" id="ARBA00001849"/>
    </source>
</evidence>
<evidence type="ECO:0000256" key="6">
    <source>
        <dbReference type="ARBA" id="ARBA00022839"/>
    </source>
</evidence>
<dbReference type="InterPro" id="IPR012340">
    <property type="entry name" value="NA-bd_OB-fold"/>
</dbReference>
<evidence type="ECO:0000259" key="8">
    <source>
        <dbReference type="SMART" id="SM00955"/>
    </source>
</evidence>
<feature type="non-terminal residue" evidence="9">
    <location>
        <position position="364"/>
    </location>
</feature>
<dbReference type="AlphaFoldDB" id="A0A382NRE8"/>